<accession>A0A0B1NX39</accession>
<organism evidence="2 3">
    <name type="scientific">Uncinula necator</name>
    <name type="common">Grape powdery mildew</name>
    <dbReference type="NCBI Taxonomy" id="52586"/>
    <lineage>
        <taxon>Eukaryota</taxon>
        <taxon>Fungi</taxon>
        <taxon>Dikarya</taxon>
        <taxon>Ascomycota</taxon>
        <taxon>Pezizomycotina</taxon>
        <taxon>Leotiomycetes</taxon>
        <taxon>Erysiphales</taxon>
        <taxon>Erysiphaceae</taxon>
        <taxon>Erysiphe</taxon>
    </lineage>
</organism>
<evidence type="ECO:0000313" key="3">
    <source>
        <dbReference type="Proteomes" id="UP000030854"/>
    </source>
</evidence>
<dbReference type="EMBL" id="JNVN01004034">
    <property type="protein sequence ID" value="KHJ30543.1"/>
    <property type="molecule type" value="Genomic_DNA"/>
</dbReference>
<dbReference type="AlphaFoldDB" id="A0A0B1NX39"/>
<name>A0A0B1NX39_UNCNE</name>
<evidence type="ECO:0000256" key="1">
    <source>
        <dbReference type="SAM" id="MobiDB-lite"/>
    </source>
</evidence>
<reference evidence="2 3" key="1">
    <citation type="journal article" date="2014" name="BMC Genomics">
        <title>Adaptive genomic structural variation in the grape powdery mildew pathogen, Erysiphe necator.</title>
        <authorList>
            <person name="Jones L."/>
            <person name="Riaz S."/>
            <person name="Morales-Cruz A."/>
            <person name="Amrine K.C."/>
            <person name="McGuire B."/>
            <person name="Gubler W.D."/>
            <person name="Walker M.A."/>
            <person name="Cantu D."/>
        </authorList>
    </citation>
    <scope>NUCLEOTIDE SEQUENCE [LARGE SCALE GENOMIC DNA]</scope>
    <source>
        <strain evidence="3">c</strain>
    </source>
</reference>
<sequence>MISYPLVSIEELKALTQKKTFQVTVPHVTPTDKPTLKKIPAPKHSLPKKPQLQEDSWVKVVRSGHKKSRATKESVELKEYNARAQGSVTPSSLSIDKTQSSLNTEDKRQFIRLSQGHEWCKLSPAGIREIIVRKLSISTTCIKFFNPVQSGFALSPCNTQAREALLQTTIRLSSLGVKLESATNLTPVIIPTVPKTIYTTEGSLEVPKRMLGDEVERVTGICPCALKLYGHSRHEASHQTWMAFFT</sequence>
<evidence type="ECO:0000313" key="2">
    <source>
        <dbReference type="EMBL" id="KHJ30543.1"/>
    </source>
</evidence>
<dbReference type="Proteomes" id="UP000030854">
    <property type="component" value="Unassembled WGS sequence"/>
</dbReference>
<gene>
    <name evidence="2" type="ORF">EV44_g3958</name>
</gene>
<dbReference type="HOGENOM" id="CLU_018153_6_0_1"/>
<protein>
    <submittedName>
        <fullName evidence="2">Putative eka-like protein</fullName>
    </submittedName>
</protein>
<feature type="region of interest" description="Disordered" evidence="1">
    <location>
        <begin position="32"/>
        <end position="51"/>
    </location>
</feature>
<comment type="caution">
    <text evidence="2">The sequence shown here is derived from an EMBL/GenBank/DDBJ whole genome shotgun (WGS) entry which is preliminary data.</text>
</comment>
<proteinExistence type="predicted"/>
<keyword evidence="3" id="KW-1185">Reference proteome</keyword>